<evidence type="ECO:0000256" key="1">
    <source>
        <dbReference type="SAM" id="MobiDB-lite"/>
    </source>
</evidence>
<protein>
    <submittedName>
        <fullName evidence="2">Uncharacterized protein</fullName>
    </submittedName>
</protein>
<evidence type="ECO:0000313" key="2">
    <source>
        <dbReference type="EMBL" id="KAG8076344.1"/>
    </source>
</evidence>
<accession>A0A8J5TCQ8</accession>
<reference evidence="2" key="1">
    <citation type="journal article" date="2021" name="bioRxiv">
        <title>Whole Genome Assembly and Annotation of Northern Wild Rice, Zizania palustris L., Supports a Whole Genome Duplication in the Zizania Genus.</title>
        <authorList>
            <person name="Haas M."/>
            <person name="Kono T."/>
            <person name="Macchietto M."/>
            <person name="Millas R."/>
            <person name="McGilp L."/>
            <person name="Shao M."/>
            <person name="Duquette J."/>
            <person name="Hirsch C.N."/>
            <person name="Kimball J."/>
        </authorList>
    </citation>
    <scope>NUCLEOTIDE SEQUENCE</scope>
    <source>
        <tissue evidence="2">Fresh leaf tissue</tissue>
    </source>
</reference>
<evidence type="ECO:0000313" key="3">
    <source>
        <dbReference type="Proteomes" id="UP000729402"/>
    </source>
</evidence>
<organism evidence="2 3">
    <name type="scientific">Zizania palustris</name>
    <name type="common">Northern wild rice</name>
    <dbReference type="NCBI Taxonomy" id="103762"/>
    <lineage>
        <taxon>Eukaryota</taxon>
        <taxon>Viridiplantae</taxon>
        <taxon>Streptophyta</taxon>
        <taxon>Embryophyta</taxon>
        <taxon>Tracheophyta</taxon>
        <taxon>Spermatophyta</taxon>
        <taxon>Magnoliopsida</taxon>
        <taxon>Liliopsida</taxon>
        <taxon>Poales</taxon>
        <taxon>Poaceae</taxon>
        <taxon>BOP clade</taxon>
        <taxon>Oryzoideae</taxon>
        <taxon>Oryzeae</taxon>
        <taxon>Zizaniinae</taxon>
        <taxon>Zizania</taxon>
    </lineage>
</organism>
<dbReference type="AlphaFoldDB" id="A0A8J5TCQ8"/>
<sequence length="139" mass="13969">MCIQQIILCSALPSEPSWRRLALVEASVGNPGQRRRAGAIGGSAPWDGDAQELLGGGAQYVSDGSAQESGGGAWEFSGGGARGSPPTAVVHASPPTAAGHASPPTAHASPFLFSRGGLSCSPDGNVKGLPPIWAVISFH</sequence>
<keyword evidence="3" id="KW-1185">Reference proteome</keyword>
<feature type="compositionally biased region" description="Gly residues" evidence="1">
    <location>
        <begin position="69"/>
        <end position="82"/>
    </location>
</feature>
<name>A0A8J5TCQ8_ZIZPA</name>
<feature type="region of interest" description="Disordered" evidence="1">
    <location>
        <begin position="56"/>
        <end position="104"/>
    </location>
</feature>
<dbReference type="Proteomes" id="UP000729402">
    <property type="component" value="Unassembled WGS sequence"/>
</dbReference>
<reference evidence="2" key="2">
    <citation type="submission" date="2021-02" db="EMBL/GenBank/DDBJ databases">
        <authorList>
            <person name="Kimball J.A."/>
            <person name="Haas M.W."/>
            <person name="Macchietto M."/>
            <person name="Kono T."/>
            <person name="Duquette J."/>
            <person name="Shao M."/>
        </authorList>
    </citation>
    <scope>NUCLEOTIDE SEQUENCE</scope>
    <source>
        <tissue evidence="2">Fresh leaf tissue</tissue>
    </source>
</reference>
<gene>
    <name evidence="2" type="ORF">GUJ93_ZPchr0006g42411</name>
</gene>
<proteinExistence type="predicted"/>
<dbReference type="EMBL" id="JAAALK010000283">
    <property type="protein sequence ID" value="KAG8076344.1"/>
    <property type="molecule type" value="Genomic_DNA"/>
</dbReference>
<comment type="caution">
    <text evidence="2">The sequence shown here is derived from an EMBL/GenBank/DDBJ whole genome shotgun (WGS) entry which is preliminary data.</text>
</comment>